<evidence type="ECO:0000313" key="2">
    <source>
        <dbReference type="EMBL" id="CAB5220232.1"/>
    </source>
</evidence>
<reference evidence="2" key="1">
    <citation type="submission" date="2020-05" db="EMBL/GenBank/DDBJ databases">
        <authorList>
            <person name="Chiriac C."/>
            <person name="Salcher M."/>
            <person name="Ghai R."/>
            <person name="Kavagutti S V."/>
        </authorList>
    </citation>
    <scope>NUCLEOTIDE SEQUENCE</scope>
</reference>
<proteinExistence type="predicted"/>
<dbReference type="EMBL" id="LR798285">
    <property type="protein sequence ID" value="CAB5220232.1"/>
    <property type="molecule type" value="Genomic_DNA"/>
</dbReference>
<organism evidence="2">
    <name type="scientific">uncultured Caudovirales phage</name>
    <dbReference type="NCBI Taxonomy" id="2100421"/>
    <lineage>
        <taxon>Viruses</taxon>
        <taxon>Duplodnaviria</taxon>
        <taxon>Heunggongvirae</taxon>
        <taxon>Uroviricota</taxon>
        <taxon>Caudoviricetes</taxon>
        <taxon>Peduoviridae</taxon>
        <taxon>Maltschvirus</taxon>
        <taxon>Maltschvirus maltsch</taxon>
    </lineage>
</organism>
<feature type="compositionally biased region" description="Low complexity" evidence="1">
    <location>
        <begin position="114"/>
        <end position="127"/>
    </location>
</feature>
<name>A0A6J7WU54_9CAUD</name>
<sequence length="136" mass="15321">MWIFLNNAFLSVVDPEAAYDGMSGPIGDKLLVRARIDGDIEAVFPQAKVTETPHRDYRFRALVSRHMVALAMAKAVNQIGYSNFKGSVPEKARHDAYSGVWGVMYREQLRRAPARPQRGQRGQRALPFGDDYMPPL</sequence>
<evidence type="ECO:0000256" key="1">
    <source>
        <dbReference type="SAM" id="MobiDB-lite"/>
    </source>
</evidence>
<protein>
    <submittedName>
        <fullName evidence="2">Uncharacterized protein</fullName>
    </submittedName>
</protein>
<gene>
    <name evidence="2" type="ORF">UFOVP233_24</name>
</gene>
<accession>A0A6J7WU54</accession>
<feature type="region of interest" description="Disordered" evidence="1">
    <location>
        <begin position="111"/>
        <end position="136"/>
    </location>
</feature>